<dbReference type="SUPFAM" id="SSF47384">
    <property type="entry name" value="Homodimeric domain of signal transducing histidine kinase"/>
    <property type="match status" value="1"/>
</dbReference>
<evidence type="ECO:0000259" key="8">
    <source>
        <dbReference type="PROSITE" id="PS50113"/>
    </source>
</evidence>
<dbReference type="Pfam" id="PF13426">
    <property type="entry name" value="PAS_9"/>
    <property type="match status" value="1"/>
</dbReference>
<dbReference type="Gene3D" id="3.30.450.20">
    <property type="entry name" value="PAS domain"/>
    <property type="match status" value="1"/>
</dbReference>
<evidence type="ECO:0000256" key="4">
    <source>
        <dbReference type="ARBA" id="ARBA00022777"/>
    </source>
</evidence>
<keyword evidence="4" id="KW-0418">Kinase</keyword>
<evidence type="ECO:0000256" key="1">
    <source>
        <dbReference type="ARBA" id="ARBA00000085"/>
    </source>
</evidence>
<dbReference type="InterPro" id="IPR035965">
    <property type="entry name" value="PAS-like_dom_sf"/>
</dbReference>
<dbReference type="EC" id="2.7.13.3" evidence="2"/>
<dbReference type="InterPro" id="IPR050736">
    <property type="entry name" value="Sensor_HK_Regulatory"/>
</dbReference>
<dbReference type="RefSeq" id="WP_343773552.1">
    <property type="nucleotide sequence ID" value="NZ_BAAADV010000003.1"/>
</dbReference>
<dbReference type="InterPro" id="IPR036890">
    <property type="entry name" value="HATPase_C_sf"/>
</dbReference>
<feature type="domain" description="Histidine kinase" evidence="6">
    <location>
        <begin position="275"/>
        <end position="466"/>
    </location>
</feature>
<dbReference type="NCBIfam" id="TIGR00229">
    <property type="entry name" value="sensory_box"/>
    <property type="match status" value="1"/>
</dbReference>
<evidence type="ECO:0000256" key="5">
    <source>
        <dbReference type="ARBA" id="ARBA00023012"/>
    </source>
</evidence>
<dbReference type="InterPro" id="IPR003661">
    <property type="entry name" value="HisK_dim/P_dom"/>
</dbReference>
<dbReference type="GO" id="GO:0000155">
    <property type="term" value="F:phosphorelay sensor kinase activity"/>
    <property type="evidence" value="ECO:0007669"/>
    <property type="project" value="InterPro"/>
</dbReference>
<dbReference type="EMBL" id="BAAADV010000003">
    <property type="protein sequence ID" value="GAA0671172.1"/>
    <property type="molecule type" value="Genomic_DNA"/>
</dbReference>
<dbReference type="InterPro" id="IPR000014">
    <property type="entry name" value="PAS"/>
</dbReference>
<feature type="domain" description="PAS" evidence="7">
    <location>
        <begin position="137"/>
        <end position="210"/>
    </location>
</feature>
<protein>
    <recommendedName>
        <fullName evidence="2">histidine kinase</fullName>
        <ecNumber evidence="2">2.7.13.3</ecNumber>
    </recommendedName>
</protein>
<dbReference type="Gene3D" id="1.10.287.130">
    <property type="match status" value="1"/>
</dbReference>
<dbReference type="SMART" id="SM00388">
    <property type="entry name" value="HisKA"/>
    <property type="match status" value="1"/>
</dbReference>
<evidence type="ECO:0000313" key="9">
    <source>
        <dbReference type="EMBL" id="GAA0671172.1"/>
    </source>
</evidence>
<dbReference type="PROSITE" id="PS50112">
    <property type="entry name" value="PAS"/>
    <property type="match status" value="1"/>
</dbReference>
<dbReference type="Pfam" id="PF02518">
    <property type="entry name" value="HATPase_c"/>
    <property type="match status" value="1"/>
</dbReference>
<evidence type="ECO:0000256" key="2">
    <source>
        <dbReference type="ARBA" id="ARBA00012438"/>
    </source>
</evidence>
<dbReference type="PANTHER" id="PTHR43711:SF1">
    <property type="entry name" value="HISTIDINE KINASE 1"/>
    <property type="match status" value="1"/>
</dbReference>
<evidence type="ECO:0000313" key="10">
    <source>
        <dbReference type="Proteomes" id="UP001500420"/>
    </source>
</evidence>
<proteinExistence type="predicted"/>
<evidence type="ECO:0000256" key="3">
    <source>
        <dbReference type="ARBA" id="ARBA00022679"/>
    </source>
</evidence>
<keyword evidence="5" id="KW-0902">Two-component regulatory system</keyword>
<gene>
    <name evidence="9" type="ORF">GCM10009020_16900</name>
</gene>
<dbReference type="SMART" id="SM00387">
    <property type="entry name" value="HATPase_c"/>
    <property type="match status" value="1"/>
</dbReference>
<dbReference type="CDD" id="cd00075">
    <property type="entry name" value="HATPase"/>
    <property type="match status" value="1"/>
</dbReference>
<dbReference type="InterPro" id="IPR005467">
    <property type="entry name" value="His_kinase_dom"/>
</dbReference>
<accession>A0AAV3TB71</accession>
<dbReference type="CDD" id="cd00082">
    <property type="entry name" value="HisKA"/>
    <property type="match status" value="1"/>
</dbReference>
<dbReference type="Proteomes" id="UP001500420">
    <property type="component" value="Unassembled WGS sequence"/>
</dbReference>
<dbReference type="InterPro" id="IPR003594">
    <property type="entry name" value="HATPase_dom"/>
</dbReference>
<keyword evidence="3" id="KW-0808">Transferase</keyword>
<dbReference type="InterPro" id="IPR000700">
    <property type="entry name" value="PAS-assoc_C"/>
</dbReference>
<comment type="catalytic activity">
    <reaction evidence="1">
        <text>ATP + protein L-histidine = ADP + protein N-phospho-L-histidine.</text>
        <dbReference type="EC" id="2.7.13.3"/>
    </reaction>
</comment>
<keyword evidence="10" id="KW-1185">Reference proteome</keyword>
<reference evidence="9 10" key="1">
    <citation type="journal article" date="2019" name="Int. J. Syst. Evol. Microbiol.">
        <title>The Global Catalogue of Microorganisms (GCM) 10K type strain sequencing project: providing services to taxonomists for standard genome sequencing and annotation.</title>
        <authorList>
            <consortium name="The Broad Institute Genomics Platform"/>
            <consortium name="The Broad Institute Genome Sequencing Center for Infectious Disease"/>
            <person name="Wu L."/>
            <person name="Ma J."/>
        </authorList>
    </citation>
    <scope>NUCLEOTIDE SEQUENCE [LARGE SCALE GENOMIC DNA]</scope>
    <source>
        <strain evidence="9 10">JCM 16328</strain>
    </source>
</reference>
<dbReference type="SUPFAM" id="SSF55785">
    <property type="entry name" value="PYP-like sensor domain (PAS domain)"/>
    <property type="match status" value="1"/>
</dbReference>
<dbReference type="InterPro" id="IPR001610">
    <property type="entry name" value="PAC"/>
</dbReference>
<dbReference type="SUPFAM" id="SSF55874">
    <property type="entry name" value="ATPase domain of HSP90 chaperone/DNA topoisomerase II/histidine kinase"/>
    <property type="match status" value="1"/>
</dbReference>
<dbReference type="Gene3D" id="3.30.565.10">
    <property type="entry name" value="Histidine kinase-like ATPase, C-terminal domain"/>
    <property type="match status" value="1"/>
</dbReference>
<evidence type="ECO:0000259" key="7">
    <source>
        <dbReference type="PROSITE" id="PS50112"/>
    </source>
</evidence>
<dbReference type="InterPro" id="IPR036097">
    <property type="entry name" value="HisK_dim/P_sf"/>
</dbReference>
<name>A0AAV3TB71_9EURY</name>
<feature type="domain" description="PAC" evidence="8">
    <location>
        <begin position="211"/>
        <end position="264"/>
    </location>
</feature>
<dbReference type="SMART" id="SM00086">
    <property type="entry name" value="PAC"/>
    <property type="match status" value="1"/>
</dbReference>
<evidence type="ECO:0000259" key="6">
    <source>
        <dbReference type="PROSITE" id="PS50109"/>
    </source>
</evidence>
<dbReference type="Pfam" id="PF00512">
    <property type="entry name" value="HisKA"/>
    <property type="match status" value="1"/>
</dbReference>
<sequence length="470" mass="51280">MNDSHSHGEGDGATIEVLYVGPLADELAAGLPSEEAVSFRTASRSEDGIDAIGPEIDCVVAGHDPPAVDARRFLDQLRADDREQPFILYGPRVRAGVVEEILASGGDYLCSDSDTTARSVLGVRIRTTVESERTRTDLERKSRAMNQAPVGITIGDATVDDEPLVYVNDQFERLTGYDRSAVLGRNCRFLQGAGTDEETVDRLRAAIENQEPVSVELLNYRADGTPFWNQLDIAPVRDDGEVTHYFGFQKDVTERKSLEEALQQQTELQDRFASVVSHDLRNPLTIAEGHLEIARENRDDEDLSAVADALDRMDGIIDGVLKIARQGVAIEDPERLDLAAIAREAGASVGIQPEIDEELPSVEGDPERVRTLFENLLRNSKDHAGETPTVRVGLYDGGFYVEDDGLGIPQDDRESVFEWGVTTADDGTGYGLAVVRTIARAHGWEVSVTDGRTGGARFEFAVDARPSVGS</sequence>
<dbReference type="PROSITE" id="PS50113">
    <property type="entry name" value="PAC"/>
    <property type="match status" value="1"/>
</dbReference>
<comment type="caution">
    <text evidence="9">The sequence shown here is derived from an EMBL/GenBank/DDBJ whole genome shotgun (WGS) entry which is preliminary data.</text>
</comment>
<dbReference type="CDD" id="cd00130">
    <property type="entry name" value="PAS"/>
    <property type="match status" value="1"/>
</dbReference>
<organism evidence="9 10">
    <name type="scientific">Natronoarchaeum mannanilyticum</name>
    <dbReference type="NCBI Taxonomy" id="926360"/>
    <lineage>
        <taxon>Archaea</taxon>
        <taxon>Methanobacteriati</taxon>
        <taxon>Methanobacteriota</taxon>
        <taxon>Stenosarchaea group</taxon>
        <taxon>Halobacteria</taxon>
        <taxon>Halobacteriales</taxon>
        <taxon>Natronoarchaeaceae</taxon>
    </lineage>
</organism>
<dbReference type="AlphaFoldDB" id="A0AAV3TB71"/>
<dbReference type="PANTHER" id="PTHR43711">
    <property type="entry name" value="TWO-COMPONENT HISTIDINE KINASE"/>
    <property type="match status" value="1"/>
</dbReference>
<dbReference type="PROSITE" id="PS50109">
    <property type="entry name" value="HIS_KIN"/>
    <property type="match status" value="1"/>
</dbReference>